<protein>
    <submittedName>
        <fullName evidence="1">Uncharacterized protein</fullName>
    </submittedName>
</protein>
<evidence type="ECO:0000313" key="2">
    <source>
        <dbReference type="Proteomes" id="UP000326757"/>
    </source>
</evidence>
<proteinExistence type="predicted"/>
<sequence>MDLALELRNQIWSNALPEKIDSALYLYKKGCWHPLYLKPSDPHEEYDHKNDNYNLCFEFRHDLLDQIQVHTLLVFVNHDVREIAIAWAHKQGFFINENKGYPVFGRPFNPENDMLYIKPGDVYEFWTEPFSIPNEHPDLIGQQYSIRSFVEKIAISEDTWQEELKAEPEDQFMDELTLTFPFKMLIVITATPSELRSANGNLEMRQHWELDSTRGGEFVLDAHDGTFQFHGSEYANKEDLYKSL</sequence>
<dbReference type="OrthoDB" id="3546385at2759"/>
<comment type="caution">
    <text evidence="1">The sequence shown here is derived from an EMBL/GenBank/DDBJ whole genome shotgun (WGS) entry which is preliminary data.</text>
</comment>
<dbReference type="Proteomes" id="UP000326757">
    <property type="component" value="Unassembled WGS sequence"/>
</dbReference>
<organism evidence="1 2">
    <name type="scientific">Monilinia laxa</name>
    <name type="common">Brown rot fungus</name>
    <name type="synonym">Sclerotinia laxa</name>
    <dbReference type="NCBI Taxonomy" id="61186"/>
    <lineage>
        <taxon>Eukaryota</taxon>
        <taxon>Fungi</taxon>
        <taxon>Dikarya</taxon>
        <taxon>Ascomycota</taxon>
        <taxon>Pezizomycotina</taxon>
        <taxon>Leotiomycetes</taxon>
        <taxon>Helotiales</taxon>
        <taxon>Sclerotiniaceae</taxon>
        <taxon>Monilinia</taxon>
    </lineage>
</organism>
<dbReference type="AlphaFoldDB" id="A0A5N6K346"/>
<accession>A0A5N6K346</accession>
<reference evidence="1 2" key="1">
    <citation type="submission" date="2019-06" db="EMBL/GenBank/DDBJ databases">
        <title>Genome Sequence of the Brown Rot Fungal Pathogen Monilinia laxa.</title>
        <authorList>
            <person name="De Miccolis Angelini R.M."/>
            <person name="Landi L."/>
            <person name="Abate D."/>
            <person name="Pollastro S."/>
            <person name="Romanazzi G."/>
            <person name="Faretra F."/>
        </authorList>
    </citation>
    <scope>NUCLEOTIDE SEQUENCE [LARGE SCALE GENOMIC DNA]</scope>
    <source>
        <strain evidence="1 2">Mlax316</strain>
    </source>
</reference>
<evidence type="ECO:0000313" key="1">
    <source>
        <dbReference type="EMBL" id="KAB8296760.1"/>
    </source>
</evidence>
<name>A0A5N6K346_MONLA</name>
<dbReference type="EMBL" id="VIGI01000008">
    <property type="protein sequence ID" value="KAB8296760.1"/>
    <property type="molecule type" value="Genomic_DNA"/>
</dbReference>
<keyword evidence="2" id="KW-1185">Reference proteome</keyword>
<gene>
    <name evidence="1" type="ORF">EYC80_002177</name>
</gene>